<proteinExistence type="inferred from homology"/>
<evidence type="ECO:0000256" key="7">
    <source>
        <dbReference type="ARBA" id="ARBA00022705"/>
    </source>
</evidence>
<dbReference type="CDD" id="cd00140">
    <property type="entry name" value="beta_clamp"/>
    <property type="match status" value="1"/>
</dbReference>
<evidence type="ECO:0000256" key="8">
    <source>
        <dbReference type="ARBA" id="ARBA00022932"/>
    </source>
</evidence>
<dbReference type="InterPro" id="IPR022635">
    <property type="entry name" value="DNA_polIII_beta_C"/>
</dbReference>
<dbReference type="InterPro" id="IPR001001">
    <property type="entry name" value="DNA_polIII_beta"/>
</dbReference>
<evidence type="ECO:0000259" key="12">
    <source>
        <dbReference type="Pfam" id="PF02767"/>
    </source>
</evidence>
<dbReference type="SUPFAM" id="SSF55979">
    <property type="entry name" value="DNA clamp"/>
    <property type="match status" value="3"/>
</dbReference>
<comment type="subcellular location">
    <subcellularLocation>
        <location evidence="1 10">Cytoplasm</location>
    </subcellularLocation>
</comment>
<evidence type="ECO:0000256" key="1">
    <source>
        <dbReference type="ARBA" id="ARBA00004496"/>
    </source>
</evidence>
<dbReference type="InterPro" id="IPR022634">
    <property type="entry name" value="DNA_polIII_beta_N"/>
</dbReference>
<keyword evidence="8 10" id="KW-0239">DNA-directed DNA polymerase</keyword>
<comment type="similarity">
    <text evidence="2 10">Belongs to the beta sliding clamp family.</text>
</comment>
<evidence type="ECO:0000313" key="14">
    <source>
        <dbReference type="EMBL" id="GGG46184.1"/>
    </source>
</evidence>
<dbReference type="PIRSF" id="PIRSF000804">
    <property type="entry name" value="DNA_pol_III_b"/>
    <property type="match status" value="1"/>
</dbReference>
<dbReference type="FunFam" id="3.10.150.10:FF:000005">
    <property type="entry name" value="Beta sliding clamp"/>
    <property type="match status" value="1"/>
</dbReference>
<feature type="domain" description="DNA polymerase III beta sliding clamp C-terminal" evidence="13">
    <location>
        <begin position="275"/>
        <end position="399"/>
    </location>
</feature>
<reference evidence="14" key="2">
    <citation type="submission" date="2020-09" db="EMBL/GenBank/DDBJ databases">
        <authorList>
            <person name="Sun Q."/>
            <person name="Zhou Y."/>
        </authorList>
    </citation>
    <scope>NUCLEOTIDE SEQUENCE</scope>
    <source>
        <strain evidence="14">CGMCC 1.12187</strain>
    </source>
</reference>
<dbReference type="GO" id="GO:0009360">
    <property type="term" value="C:DNA polymerase III complex"/>
    <property type="evidence" value="ECO:0007669"/>
    <property type="project" value="InterPro"/>
</dbReference>
<dbReference type="GO" id="GO:0003677">
    <property type="term" value="F:DNA binding"/>
    <property type="evidence" value="ECO:0007669"/>
    <property type="project" value="UniProtKB-UniRule"/>
</dbReference>
<evidence type="ECO:0000259" key="11">
    <source>
        <dbReference type="Pfam" id="PF00712"/>
    </source>
</evidence>
<reference evidence="14" key="1">
    <citation type="journal article" date="2014" name="Int. J. Syst. Evol. Microbiol.">
        <title>Complete genome sequence of Corynebacterium casei LMG S-19264T (=DSM 44701T), isolated from a smear-ripened cheese.</title>
        <authorList>
            <consortium name="US DOE Joint Genome Institute (JGI-PGF)"/>
            <person name="Walter F."/>
            <person name="Albersmeier A."/>
            <person name="Kalinowski J."/>
            <person name="Ruckert C."/>
        </authorList>
    </citation>
    <scope>NUCLEOTIDE SEQUENCE</scope>
    <source>
        <strain evidence="14">CGMCC 1.12187</strain>
    </source>
</reference>
<comment type="function">
    <text evidence="10">Confers DNA tethering and processivity to DNA polymerases and other proteins. Acts as a clamp, forming a ring around DNA (a reaction catalyzed by the clamp-loading complex) which diffuses in an ATP-independent manner freely and bidirectionally along dsDNA. Initially characterized for its ability to contact the catalytic subunit of DNA polymerase III (Pol III), a complex, multichain enzyme responsible for most of the replicative synthesis in bacteria; Pol III exhibits 3'-5' exonuclease proofreading activity. The beta chain is required for initiation of replication as well as for processivity of DNA replication.</text>
</comment>
<dbReference type="InterPro" id="IPR046938">
    <property type="entry name" value="DNA_clamp_sf"/>
</dbReference>
<dbReference type="Pfam" id="PF02768">
    <property type="entry name" value="DNA_pol3_beta_3"/>
    <property type="match status" value="1"/>
</dbReference>
<accession>A0A917LNN5</accession>
<dbReference type="PANTHER" id="PTHR30478">
    <property type="entry name" value="DNA POLYMERASE III SUBUNIT BETA"/>
    <property type="match status" value="1"/>
</dbReference>
<dbReference type="EMBL" id="BMEQ01000002">
    <property type="protein sequence ID" value="GGG46184.1"/>
    <property type="molecule type" value="Genomic_DNA"/>
</dbReference>
<evidence type="ECO:0000256" key="4">
    <source>
        <dbReference type="ARBA" id="ARBA00022490"/>
    </source>
</evidence>
<dbReference type="Pfam" id="PF02767">
    <property type="entry name" value="DNA_pol3_beta_2"/>
    <property type="match status" value="1"/>
</dbReference>
<dbReference type="GO" id="GO:0003887">
    <property type="term" value="F:DNA-directed DNA polymerase activity"/>
    <property type="evidence" value="ECO:0007669"/>
    <property type="project" value="UniProtKB-UniRule"/>
</dbReference>
<feature type="domain" description="DNA polymerase III beta sliding clamp N-terminal" evidence="11">
    <location>
        <begin position="32"/>
        <end position="148"/>
    </location>
</feature>
<keyword evidence="9" id="KW-0238">DNA-binding</keyword>
<sequence>MQRANALSAPLRPREHRLAAPVQTERQQPLVKFSVERDVLAEAVTWTARSLSPRPPVPVLSGLLIRAEAGSLSIASFDYEISARLSISADVQEEGTTLVSGRLLADICRSLPSAPVEVQADEGKVTLTCRSSRFNLAAMPVADYPELPALPEVSGVVAGDEFAHAVAQVNIAASKDDTLPILTGVRVEIEGEKMTLLATDRYRLAMRELTWRPASSDISTAALIKARTLNDIAKTLGPAGDINIALSDSAELVGFESGGRRTTSLLIDGEYPKIRSLFPEHTPITAAVRTSDLVEAVRRVSLVAERNTPVRLAFTQGQVALDAGTGEDAQASEILDAHLTGEDITVAFNPTYLSEGLHAFASEYVRFSFTAPPKPAVLSAQAEPEGEDKDDYKYLLMPVRLPSQ</sequence>
<name>A0A917LNN5_9MICC</name>
<gene>
    <name evidence="14" type="ORF">GCM10011374_05650</name>
</gene>
<keyword evidence="15" id="KW-1185">Reference proteome</keyword>
<evidence type="ECO:0000259" key="13">
    <source>
        <dbReference type="Pfam" id="PF02768"/>
    </source>
</evidence>
<dbReference type="GO" id="GO:0005737">
    <property type="term" value="C:cytoplasm"/>
    <property type="evidence" value="ECO:0007669"/>
    <property type="project" value="UniProtKB-SubCell"/>
</dbReference>
<evidence type="ECO:0000256" key="2">
    <source>
        <dbReference type="ARBA" id="ARBA00010752"/>
    </source>
</evidence>
<keyword evidence="4 10" id="KW-0963">Cytoplasm</keyword>
<dbReference type="Pfam" id="PF00712">
    <property type="entry name" value="DNA_pol3_beta"/>
    <property type="match status" value="1"/>
</dbReference>
<protein>
    <recommendedName>
        <fullName evidence="3 10">Beta sliding clamp</fullName>
    </recommendedName>
</protein>
<evidence type="ECO:0000256" key="6">
    <source>
        <dbReference type="ARBA" id="ARBA00022695"/>
    </source>
</evidence>
<comment type="caution">
    <text evidence="14">The sequence shown here is derived from an EMBL/GenBank/DDBJ whole genome shotgun (WGS) entry which is preliminary data.</text>
</comment>
<keyword evidence="5 10" id="KW-0808">Transferase</keyword>
<dbReference type="Gene3D" id="3.10.150.10">
    <property type="entry name" value="DNA Polymerase III, subunit A, domain 2"/>
    <property type="match status" value="3"/>
</dbReference>
<keyword evidence="6 10" id="KW-0548">Nucleotidyltransferase</keyword>
<dbReference type="PANTHER" id="PTHR30478:SF0">
    <property type="entry name" value="BETA SLIDING CLAMP"/>
    <property type="match status" value="1"/>
</dbReference>
<organism evidence="14 15">
    <name type="scientific">Kocuria dechangensis</name>
    <dbReference type="NCBI Taxonomy" id="1176249"/>
    <lineage>
        <taxon>Bacteria</taxon>
        <taxon>Bacillati</taxon>
        <taxon>Actinomycetota</taxon>
        <taxon>Actinomycetes</taxon>
        <taxon>Micrococcales</taxon>
        <taxon>Micrococcaceae</taxon>
        <taxon>Kocuria</taxon>
    </lineage>
</organism>
<dbReference type="InterPro" id="IPR022637">
    <property type="entry name" value="DNA_polIII_beta_cen"/>
</dbReference>
<evidence type="ECO:0000313" key="15">
    <source>
        <dbReference type="Proteomes" id="UP000638848"/>
    </source>
</evidence>
<evidence type="ECO:0000256" key="9">
    <source>
        <dbReference type="ARBA" id="ARBA00023125"/>
    </source>
</evidence>
<dbReference type="GO" id="GO:0008408">
    <property type="term" value="F:3'-5' exonuclease activity"/>
    <property type="evidence" value="ECO:0007669"/>
    <property type="project" value="InterPro"/>
</dbReference>
<dbReference type="GO" id="GO:0006271">
    <property type="term" value="P:DNA strand elongation involved in DNA replication"/>
    <property type="evidence" value="ECO:0007669"/>
    <property type="project" value="TreeGrafter"/>
</dbReference>
<dbReference type="NCBIfam" id="TIGR00663">
    <property type="entry name" value="dnan"/>
    <property type="match status" value="1"/>
</dbReference>
<evidence type="ECO:0000256" key="5">
    <source>
        <dbReference type="ARBA" id="ARBA00022679"/>
    </source>
</evidence>
<dbReference type="AlphaFoldDB" id="A0A917LNN5"/>
<dbReference type="SMART" id="SM00480">
    <property type="entry name" value="POL3Bc"/>
    <property type="match status" value="1"/>
</dbReference>
<dbReference type="Proteomes" id="UP000638848">
    <property type="component" value="Unassembled WGS sequence"/>
</dbReference>
<dbReference type="GO" id="GO:0042802">
    <property type="term" value="F:identical protein binding"/>
    <property type="evidence" value="ECO:0007669"/>
    <property type="project" value="UniProtKB-ARBA"/>
</dbReference>
<evidence type="ECO:0000256" key="10">
    <source>
        <dbReference type="PIRNR" id="PIRNR000804"/>
    </source>
</evidence>
<dbReference type="FunFam" id="3.10.150.10:FF:000001">
    <property type="entry name" value="Beta sliding clamp"/>
    <property type="match status" value="1"/>
</dbReference>
<evidence type="ECO:0000256" key="3">
    <source>
        <dbReference type="ARBA" id="ARBA00021035"/>
    </source>
</evidence>
<feature type="domain" description="DNA polymerase III beta sliding clamp central" evidence="12">
    <location>
        <begin position="158"/>
        <end position="273"/>
    </location>
</feature>
<keyword evidence="7 10" id="KW-0235">DNA replication</keyword>
<comment type="subunit">
    <text evidence="10">Forms a ring-shaped head-to-tail homodimer around DNA.</text>
</comment>